<dbReference type="VEuPathDB" id="TriTrypDB:BSAL_72630"/>
<evidence type="ECO:0000256" key="1">
    <source>
        <dbReference type="SAM" id="MobiDB-lite"/>
    </source>
</evidence>
<gene>
    <name evidence="2" type="ORF">BSAL_72630</name>
</gene>
<accession>A0A0S4IX65</accession>
<feature type="compositionally biased region" description="Basic residues" evidence="1">
    <location>
        <begin position="122"/>
        <end position="132"/>
    </location>
</feature>
<proteinExistence type="predicted"/>
<evidence type="ECO:0000313" key="3">
    <source>
        <dbReference type="Proteomes" id="UP000051952"/>
    </source>
</evidence>
<keyword evidence="3" id="KW-1185">Reference proteome</keyword>
<dbReference type="AlphaFoldDB" id="A0A0S4IX65"/>
<feature type="region of interest" description="Disordered" evidence="1">
    <location>
        <begin position="115"/>
        <end position="138"/>
    </location>
</feature>
<name>A0A0S4IX65_BODSA</name>
<sequence length="138" mass="15749">MSTQRRESTLFLSPLDAFTFDFAPTADPNSTQQQAVREDDDAEHSDGQEDERRNIVALSTPVPTREPLSLDEVLRLSDAAMSVGSRYFSLPQNAPTFEQASAQYVQVLQRQAQSLKNDFKERQKRRDTKKNKRDRDTA</sequence>
<reference evidence="3" key="1">
    <citation type="submission" date="2015-09" db="EMBL/GenBank/DDBJ databases">
        <authorList>
            <consortium name="Pathogen Informatics"/>
        </authorList>
    </citation>
    <scope>NUCLEOTIDE SEQUENCE [LARGE SCALE GENOMIC DNA]</scope>
    <source>
        <strain evidence="3">Lake Konstanz</strain>
    </source>
</reference>
<dbReference type="Proteomes" id="UP000051952">
    <property type="component" value="Unassembled WGS sequence"/>
</dbReference>
<organism evidence="2 3">
    <name type="scientific">Bodo saltans</name>
    <name type="common">Flagellated protozoan</name>
    <dbReference type="NCBI Taxonomy" id="75058"/>
    <lineage>
        <taxon>Eukaryota</taxon>
        <taxon>Discoba</taxon>
        <taxon>Euglenozoa</taxon>
        <taxon>Kinetoplastea</taxon>
        <taxon>Metakinetoplastina</taxon>
        <taxon>Eubodonida</taxon>
        <taxon>Bodonidae</taxon>
        <taxon>Bodo</taxon>
    </lineage>
</organism>
<dbReference type="EMBL" id="CYKH01000586">
    <property type="protein sequence ID" value="CUG06423.1"/>
    <property type="molecule type" value="Genomic_DNA"/>
</dbReference>
<feature type="compositionally biased region" description="Basic and acidic residues" evidence="1">
    <location>
        <begin position="44"/>
        <end position="54"/>
    </location>
</feature>
<protein>
    <submittedName>
        <fullName evidence="2">Uncharacterized protein</fullName>
    </submittedName>
</protein>
<feature type="region of interest" description="Disordered" evidence="1">
    <location>
        <begin position="22"/>
        <end position="64"/>
    </location>
</feature>
<evidence type="ECO:0000313" key="2">
    <source>
        <dbReference type="EMBL" id="CUG06423.1"/>
    </source>
</evidence>